<dbReference type="Proteomes" id="UP001190700">
    <property type="component" value="Unassembled WGS sequence"/>
</dbReference>
<gene>
    <name evidence="1" type="ORF">CYMTET_25893</name>
</gene>
<comment type="caution">
    <text evidence="1">The sequence shown here is derived from an EMBL/GenBank/DDBJ whole genome shotgun (WGS) entry which is preliminary data.</text>
</comment>
<keyword evidence="2" id="KW-1185">Reference proteome</keyword>
<sequence>MPYNDYRIVQRDAQRFVQRCRHTDTALRAYGERYKDIATHGAVIIDWSLRGQFNGIGNEMQHYLELLAIGVASGRPAFLLTQKPGCKGIMLHRLKTDPKVPDMMHMAKHCHFDLGDFFEGIGGFKVGEEEMLVRWSQDGILLSDGTKLAEPNANLMKELMESEVWRTKKWIRITIEQDFGRWCHDSPKDFGMCHTYRWAVGIDPYKQQAAPCVGCGGNCFGYAMLQPQQWFQQRLSPFLAELEVHSWQVLVGLHVRTGFSDVSLRPRPPFDEIPQTNPTRFTSEPLDAYFAHHLSRLKFTPPKCPSPRWTPESEGNATTRAHPWMGFIVCTRLMAQDLLIDLNRPQAEHDQWGVFLSTDSPVVKRVFLTEHSLVGGHEHVVASNGSFGHVTRPSHVCEDGRDSCSRDDPREPWIKSMMDMYFLSLADHVLMLYESSYVNAALVRGFSPKGKSIFYTDRFTHEYSDKVLTSMGWAPHDRRHQEFAELWDQFGP</sequence>
<dbReference type="AlphaFoldDB" id="A0AAE0FTM4"/>
<dbReference type="Gene3D" id="3.40.50.11350">
    <property type="match status" value="1"/>
</dbReference>
<name>A0AAE0FTM4_9CHLO</name>
<proteinExistence type="predicted"/>
<evidence type="ECO:0000313" key="2">
    <source>
        <dbReference type="Proteomes" id="UP001190700"/>
    </source>
</evidence>
<evidence type="ECO:0000313" key="1">
    <source>
        <dbReference type="EMBL" id="KAK3265425.1"/>
    </source>
</evidence>
<protein>
    <submittedName>
        <fullName evidence="1">Uncharacterized protein</fullName>
    </submittedName>
</protein>
<reference evidence="1 2" key="1">
    <citation type="journal article" date="2015" name="Genome Biol. Evol.">
        <title>Comparative Genomics of a Bacterivorous Green Alga Reveals Evolutionary Causalities and Consequences of Phago-Mixotrophic Mode of Nutrition.</title>
        <authorList>
            <person name="Burns J.A."/>
            <person name="Paasch A."/>
            <person name="Narechania A."/>
            <person name="Kim E."/>
        </authorList>
    </citation>
    <scope>NUCLEOTIDE SEQUENCE [LARGE SCALE GENOMIC DNA]</scope>
    <source>
        <strain evidence="1 2">PLY_AMNH</strain>
    </source>
</reference>
<accession>A0AAE0FTM4</accession>
<organism evidence="1 2">
    <name type="scientific">Cymbomonas tetramitiformis</name>
    <dbReference type="NCBI Taxonomy" id="36881"/>
    <lineage>
        <taxon>Eukaryota</taxon>
        <taxon>Viridiplantae</taxon>
        <taxon>Chlorophyta</taxon>
        <taxon>Pyramimonadophyceae</taxon>
        <taxon>Pyramimonadales</taxon>
        <taxon>Pyramimonadaceae</taxon>
        <taxon>Cymbomonas</taxon>
    </lineage>
</organism>
<dbReference type="EMBL" id="LGRX02013924">
    <property type="protein sequence ID" value="KAK3265425.1"/>
    <property type="molecule type" value="Genomic_DNA"/>
</dbReference>